<dbReference type="InterPro" id="IPR003442">
    <property type="entry name" value="T6A_TsaE"/>
</dbReference>
<evidence type="ECO:0000256" key="4">
    <source>
        <dbReference type="ARBA" id="ARBA00022490"/>
    </source>
</evidence>
<dbReference type="SUPFAM" id="SSF52540">
    <property type="entry name" value="P-loop containing nucleoside triphosphate hydrolases"/>
    <property type="match status" value="1"/>
</dbReference>
<keyword evidence="11" id="KW-0808">Transferase</keyword>
<sequence>MRIISRSEEETLKLGEAIGRLIKGGEVICLVGDLGAGKTTLVKGIAKGMGILEGYQVRSPTFTLVNEYPTKRGPLIHVDLYRAKDIDLSEFLGKGLLVIEWAEGLEICHCTIKIDFCEEGRVLEFFGCDFIYQIDS</sequence>
<dbReference type="Pfam" id="PF02367">
    <property type="entry name" value="TsaE"/>
    <property type="match status" value="1"/>
</dbReference>
<dbReference type="Gene3D" id="3.40.50.300">
    <property type="entry name" value="P-loop containing nucleotide triphosphate hydrolases"/>
    <property type="match status" value="1"/>
</dbReference>
<evidence type="ECO:0000256" key="9">
    <source>
        <dbReference type="ARBA" id="ARBA00022842"/>
    </source>
</evidence>
<comment type="caution">
    <text evidence="11">The sequence shown here is derived from an EMBL/GenBank/DDBJ whole genome shotgun (WGS) entry which is preliminary data.</text>
</comment>
<evidence type="ECO:0000256" key="5">
    <source>
        <dbReference type="ARBA" id="ARBA00022694"/>
    </source>
</evidence>
<reference evidence="11" key="1">
    <citation type="journal article" date="2020" name="mSystems">
        <title>Genome- and Community-Level Interaction Insights into Carbon Utilization and Element Cycling Functions of Hydrothermarchaeota in Hydrothermal Sediment.</title>
        <authorList>
            <person name="Zhou Z."/>
            <person name="Liu Y."/>
            <person name="Xu W."/>
            <person name="Pan J."/>
            <person name="Luo Z.H."/>
            <person name="Li M."/>
        </authorList>
    </citation>
    <scope>NUCLEOTIDE SEQUENCE [LARGE SCALE GENOMIC DNA]</scope>
    <source>
        <strain evidence="11">SpSt-132</strain>
    </source>
</reference>
<dbReference type="InterPro" id="IPR027417">
    <property type="entry name" value="P-loop_NTPase"/>
</dbReference>
<keyword evidence="4" id="KW-0963">Cytoplasm</keyword>
<dbReference type="GO" id="GO:0046872">
    <property type="term" value="F:metal ion binding"/>
    <property type="evidence" value="ECO:0007669"/>
    <property type="project" value="UniProtKB-KW"/>
</dbReference>
<dbReference type="GO" id="GO:0002949">
    <property type="term" value="P:tRNA threonylcarbamoyladenosine modification"/>
    <property type="evidence" value="ECO:0007669"/>
    <property type="project" value="InterPro"/>
</dbReference>
<keyword evidence="5" id="KW-0819">tRNA processing</keyword>
<keyword evidence="6" id="KW-0479">Metal-binding</keyword>
<comment type="similarity">
    <text evidence="2">Belongs to the TsaE family.</text>
</comment>
<dbReference type="GO" id="GO:0016740">
    <property type="term" value="F:transferase activity"/>
    <property type="evidence" value="ECO:0007669"/>
    <property type="project" value="UniProtKB-KW"/>
</dbReference>
<gene>
    <name evidence="11" type="primary">tsaE</name>
    <name evidence="11" type="ORF">ENO47_03585</name>
</gene>
<dbReference type="AlphaFoldDB" id="A0A7C2VAK3"/>
<dbReference type="EMBL" id="DSFP01000032">
    <property type="protein sequence ID" value="HEW45737.1"/>
    <property type="molecule type" value="Genomic_DNA"/>
</dbReference>
<evidence type="ECO:0000256" key="7">
    <source>
        <dbReference type="ARBA" id="ARBA00022741"/>
    </source>
</evidence>
<evidence type="ECO:0000256" key="2">
    <source>
        <dbReference type="ARBA" id="ARBA00007599"/>
    </source>
</evidence>
<evidence type="ECO:0000256" key="1">
    <source>
        <dbReference type="ARBA" id="ARBA00004496"/>
    </source>
</evidence>
<evidence type="ECO:0000256" key="3">
    <source>
        <dbReference type="ARBA" id="ARBA00019010"/>
    </source>
</evidence>
<comment type="subcellular location">
    <subcellularLocation>
        <location evidence="1">Cytoplasm</location>
    </subcellularLocation>
</comment>
<evidence type="ECO:0000313" key="11">
    <source>
        <dbReference type="EMBL" id="HEW45737.1"/>
    </source>
</evidence>
<dbReference type="GO" id="GO:0005737">
    <property type="term" value="C:cytoplasm"/>
    <property type="evidence" value="ECO:0007669"/>
    <property type="project" value="UniProtKB-SubCell"/>
</dbReference>
<dbReference type="PANTHER" id="PTHR33540">
    <property type="entry name" value="TRNA THREONYLCARBAMOYLADENOSINE BIOSYNTHESIS PROTEIN TSAE"/>
    <property type="match status" value="1"/>
</dbReference>
<keyword evidence="8" id="KW-0067">ATP-binding</keyword>
<dbReference type="GO" id="GO:0005524">
    <property type="term" value="F:ATP binding"/>
    <property type="evidence" value="ECO:0007669"/>
    <property type="project" value="UniProtKB-KW"/>
</dbReference>
<accession>A0A7C2VAK3</accession>
<keyword evidence="7" id="KW-0547">Nucleotide-binding</keyword>
<dbReference type="PANTHER" id="PTHR33540:SF2">
    <property type="entry name" value="TRNA THREONYLCARBAMOYLADENOSINE BIOSYNTHESIS PROTEIN TSAE"/>
    <property type="match status" value="1"/>
</dbReference>
<organism evidence="11">
    <name type="scientific">Hydrogenobacter sp</name>
    <dbReference type="NCBI Taxonomy" id="2152829"/>
    <lineage>
        <taxon>Bacteria</taxon>
        <taxon>Pseudomonadati</taxon>
        <taxon>Aquificota</taxon>
        <taxon>Aquificia</taxon>
        <taxon>Aquificales</taxon>
        <taxon>Aquificaceae</taxon>
        <taxon>Hydrogenobacter</taxon>
    </lineage>
</organism>
<keyword evidence="9" id="KW-0460">Magnesium</keyword>
<evidence type="ECO:0000256" key="10">
    <source>
        <dbReference type="ARBA" id="ARBA00032441"/>
    </source>
</evidence>
<protein>
    <recommendedName>
        <fullName evidence="3">tRNA threonylcarbamoyladenosine biosynthesis protein TsaE</fullName>
    </recommendedName>
    <alternativeName>
        <fullName evidence="10">t(6)A37 threonylcarbamoyladenosine biosynthesis protein TsaE</fullName>
    </alternativeName>
</protein>
<evidence type="ECO:0000256" key="6">
    <source>
        <dbReference type="ARBA" id="ARBA00022723"/>
    </source>
</evidence>
<dbReference type="NCBIfam" id="TIGR00150">
    <property type="entry name" value="T6A_YjeE"/>
    <property type="match status" value="1"/>
</dbReference>
<name>A0A7C2VAK3_9AQUI</name>
<evidence type="ECO:0000256" key="8">
    <source>
        <dbReference type="ARBA" id="ARBA00022840"/>
    </source>
</evidence>
<proteinExistence type="inferred from homology"/>